<keyword evidence="10 12" id="KW-0807">Transducer</keyword>
<evidence type="ECO:0000256" key="13">
    <source>
        <dbReference type="SAM" id="Phobius"/>
    </source>
</evidence>
<keyword evidence="3 12" id="KW-0919">Taste</keyword>
<keyword evidence="5 12" id="KW-0812">Transmembrane</keyword>
<reference evidence="14" key="2">
    <citation type="submission" date="2025-09" db="UniProtKB">
        <authorList>
            <consortium name="Ensembl"/>
        </authorList>
    </citation>
    <scope>IDENTIFICATION</scope>
</reference>
<feature type="transmembrane region" description="Helical" evidence="13">
    <location>
        <begin position="81"/>
        <end position="106"/>
    </location>
</feature>
<dbReference type="Gene3D" id="1.20.1070.10">
    <property type="entry name" value="Rhodopsin 7-helix transmembrane proteins"/>
    <property type="match status" value="1"/>
</dbReference>
<feature type="transmembrane region" description="Helical" evidence="13">
    <location>
        <begin position="126"/>
        <end position="147"/>
    </location>
</feature>
<evidence type="ECO:0000256" key="5">
    <source>
        <dbReference type="ARBA" id="ARBA00022692"/>
    </source>
</evidence>
<evidence type="ECO:0000313" key="15">
    <source>
        <dbReference type="Proteomes" id="UP000694545"/>
    </source>
</evidence>
<evidence type="ECO:0000256" key="3">
    <source>
        <dbReference type="ARBA" id="ARBA00022480"/>
    </source>
</evidence>
<evidence type="ECO:0000313" key="14">
    <source>
        <dbReference type="Ensembl" id="ENSVKKP00000021200.1"/>
    </source>
</evidence>
<evidence type="ECO:0000256" key="7">
    <source>
        <dbReference type="ARBA" id="ARBA00023040"/>
    </source>
</evidence>
<dbReference type="GO" id="GO:0016020">
    <property type="term" value="C:membrane"/>
    <property type="evidence" value="ECO:0007669"/>
    <property type="project" value="UniProtKB-SubCell"/>
</dbReference>
<evidence type="ECO:0000256" key="4">
    <source>
        <dbReference type="ARBA" id="ARBA00022606"/>
    </source>
</evidence>
<feature type="transmembrane region" description="Helical" evidence="13">
    <location>
        <begin position="6"/>
        <end position="35"/>
    </location>
</feature>
<accession>A0A8D2LF50</accession>
<dbReference type="FunFam" id="1.20.1070.10:FF:000055">
    <property type="entry name" value="Taste receptor type 2"/>
    <property type="match status" value="1"/>
</dbReference>
<comment type="subcellular location">
    <subcellularLocation>
        <location evidence="1 12">Membrane</location>
        <topology evidence="1 12">Multi-pass membrane protein</topology>
    </subcellularLocation>
</comment>
<feature type="transmembrane region" description="Helical" evidence="13">
    <location>
        <begin position="262"/>
        <end position="279"/>
    </location>
</feature>
<sequence>MLGCTIIAFLIAVADLALCGLISNGFIVTVAIIQWTKRRSLSSNEQLLMILGISNFCITVLLAASLIGNQLNNRSYLLLQIIFRVAIFLLYSRFWLTAWLCVFYCLKIVNSTYSAFLWCKLRISQLIPHLLAASLVVSFFLSVFSILHLPVQSQSNTTACTANMTQAKMGIDFSRDRILLLSLGSGCPLLVVSLCSILIVASLCRHICRMRSAASSFKSHQTEAHIKAAGTVVFLLILYLLFYVAESLPLIVGFEGSDLFELLVLMVYAPAQATILVLVNPKLKQAAARVLSRRTCDAGHAFYSAVLGIVLNN</sequence>
<comment type="similarity">
    <text evidence="2 11">Belongs to the G-protein coupled receptor T2R family.</text>
</comment>
<dbReference type="Pfam" id="PF05296">
    <property type="entry name" value="TAS2R"/>
    <property type="match status" value="1"/>
</dbReference>
<feature type="transmembrane region" description="Helical" evidence="13">
    <location>
        <begin position="178"/>
        <end position="203"/>
    </location>
</feature>
<keyword evidence="15" id="KW-1185">Reference proteome</keyword>
<dbReference type="GO" id="GO:0004930">
    <property type="term" value="F:G protein-coupled receptor activity"/>
    <property type="evidence" value="ECO:0007669"/>
    <property type="project" value="UniProtKB-KW"/>
</dbReference>
<evidence type="ECO:0000256" key="1">
    <source>
        <dbReference type="ARBA" id="ARBA00004141"/>
    </source>
</evidence>
<name>A0A8D2LF50_VARKO</name>
<keyword evidence="9 12" id="KW-0675">Receptor</keyword>
<reference evidence="14" key="1">
    <citation type="submission" date="2025-08" db="UniProtKB">
        <authorList>
            <consortium name="Ensembl"/>
        </authorList>
    </citation>
    <scope>IDENTIFICATION</scope>
</reference>
<keyword evidence="7 12" id="KW-0297">G-protein coupled receptor</keyword>
<dbReference type="PANTHER" id="PTHR11394">
    <property type="entry name" value="TASTE RECEPTOR TYPE 2"/>
    <property type="match status" value="1"/>
</dbReference>
<dbReference type="Proteomes" id="UP000694545">
    <property type="component" value="Unplaced"/>
</dbReference>
<feature type="transmembrane region" description="Helical" evidence="13">
    <location>
        <begin position="47"/>
        <end position="69"/>
    </location>
</feature>
<evidence type="ECO:0000256" key="2">
    <source>
        <dbReference type="ARBA" id="ARBA00007376"/>
    </source>
</evidence>
<dbReference type="OMA" id="HESAVWM"/>
<evidence type="ECO:0000256" key="8">
    <source>
        <dbReference type="ARBA" id="ARBA00023136"/>
    </source>
</evidence>
<organism evidence="14 15">
    <name type="scientific">Varanus komodoensis</name>
    <name type="common">Komodo dragon</name>
    <dbReference type="NCBI Taxonomy" id="61221"/>
    <lineage>
        <taxon>Eukaryota</taxon>
        <taxon>Metazoa</taxon>
        <taxon>Chordata</taxon>
        <taxon>Craniata</taxon>
        <taxon>Vertebrata</taxon>
        <taxon>Euteleostomi</taxon>
        <taxon>Lepidosauria</taxon>
        <taxon>Squamata</taxon>
        <taxon>Bifurcata</taxon>
        <taxon>Unidentata</taxon>
        <taxon>Episquamata</taxon>
        <taxon>Toxicofera</taxon>
        <taxon>Anguimorpha</taxon>
        <taxon>Paleoanguimorpha</taxon>
        <taxon>Varanoidea</taxon>
        <taxon>Varanidae</taxon>
        <taxon>Varanus</taxon>
    </lineage>
</organism>
<evidence type="ECO:0000256" key="9">
    <source>
        <dbReference type="ARBA" id="ARBA00023170"/>
    </source>
</evidence>
<dbReference type="AlphaFoldDB" id="A0A8D2LF50"/>
<dbReference type="InterPro" id="IPR007960">
    <property type="entry name" value="TAS2R"/>
</dbReference>
<dbReference type="GO" id="GO:0033038">
    <property type="term" value="F:bitter taste receptor activity"/>
    <property type="evidence" value="ECO:0007669"/>
    <property type="project" value="InterPro"/>
</dbReference>
<evidence type="ECO:0000256" key="11">
    <source>
        <dbReference type="RuleBase" id="RU004423"/>
    </source>
</evidence>
<evidence type="ECO:0000256" key="6">
    <source>
        <dbReference type="ARBA" id="ARBA00022989"/>
    </source>
</evidence>
<dbReference type="SUPFAM" id="SSF81321">
    <property type="entry name" value="Family A G protein-coupled receptor-like"/>
    <property type="match status" value="1"/>
</dbReference>
<keyword evidence="4 12" id="KW-0716">Sensory transduction</keyword>
<dbReference type="Ensembl" id="ENSVKKT00000021727.1">
    <property type="protein sequence ID" value="ENSVKKP00000021200.1"/>
    <property type="gene ID" value="ENSVKKG00000014228.1"/>
</dbReference>
<evidence type="ECO:0000256" key="12">
    <source>
        <dbReference type="RuleBase" id="RU004424"/>
    </source>
</evidence>
<proteinExistence type="inferred from homology"/>
<protein>
    <recommendedName>
        <fullName evidence="12">Taste receptor type 2</fullName>
    </recommendedName>
</protein>
<keyword evidence="8 12" id="KW-0472">Membrane</keyword>
<keyword evidence="6 13" id="KW-1133">Transmembrane helix</keyword>
<dbReference type="PANTHER" id="PTHR11394:SF47">
    <property type="entry name" value="TASTE RECEPTOR TYPE 2 MEMBER 40"/>
    <property type="match status" value="1"/>
</dbReference>
<evidence type="ECO:0000256" key="10">
    <source>
        <dbReference type="ARBA" id="ARBA00023224"/>
    </source>
</evidence>